<feature type="compositionally biased region" description="Basic residues" evidence="1">
    <location>
        <begin position="1"/>
        <end position="11"/>
    </location>
</feature>
<feature type="compositionally biased region" description="Basic residues" evidence="1">
    <location>
        <begin position="40"/>
        <end position="52"/>
    </location>
</feature>
<keyword evidence="3" id="KW-1185">Reference proteome</keyword>
<dbReference type="Proteomes" id="UP000203826">
    <property type="component" value="Segment"/>
</dbReference>
<proteinExistence type="predicted"/>
<reference evidence="2 3" key="1">
    <citation type="journal article" date="2015" name="Genome Announc.">
        <title>The 474-Kilobase-Pair Complete Genome Sequence of CeV-01B, a Virus Infecting Haptolina (Chrysochromulina) ericina (Prymnesiophyceae).</title>
        <authorList>
            <person name="Gallot-Lavallee L."/>
            <person name="Pagarete A."/>
            <person name="Legendre M."/>
            <person name="Santini S."/>
            <person name="Sandaa R.A."/>
            <person name="Himmelbauer H."/>
            <person name="Ogata H."/>
            <person name="Bratbak G."/>
            <person name="Claverie J.M."/>
        </authorList>
    </citation>
    <scope>NUCLEOTIDE SEQUENCE [LARGE SCALE GENOMIC DNA]</scope>
    <source>
        <strain evidence="2">CeV-01B</strain>
    </source>
</reference>
<evidence type="ECO:0000313" key="2">
    <source>
        <dbReference type="EMBL" id="ALH23332.1"/>
    </source>
</evidence>
<name>A0A0N9Q9M9_9VIRU</name>
<organism evidence="2 3">
    <name type="scientific">Chrysochromulina ericina virus CeV-01B</name>
    <dbReference type="NCBI Taxonomy" id="3070830"/>
    <lineage>
        <taxon>Viruses</taxon>
        <taxon>Varidnaviria</taxon>
        <taxon>Bamfordvirae</taxon>
        <taxon>Nucleocytoviricota</taxon>
        <taxon>Megaviricetes</taxon>
        <taxon>Imitervirales</taxon>
        <taxon>Mesomimiviridae</taxon>
        <taxon>Tethysvirus</taxon>
        <taxon>Tethysvirus raunefjordenense</taxon>
    </lineage>
</organism>
<dbReference type="KEGG" id="vg:26049293"/>
<feature type="region of interest" description="Disordered" evidence="1">
    <location>
        <begin position="116"/>
        <end position="156"/>
    </location>
</feature>
<feature type="compositionally biased region" description="Basic residues" evidence="1">
    <location>
        <begin position="131"/>
        <end position="156"/>
    </location>
</feature>
<feature type="compositionally biased region" description="Polar residues" evidence="1">
    <location>
        <begin position="55"/>
        <end position="64"/>
    </location>
</feature>
<protein>
    <submittedName>
        <fullName evidence="2">Uncharacterized protein</fullName>
    </submittedName>
</protein>
<gene>
    <name evidence="2" type="ORF">ceV_426</name>
</gene>
<feature type="region of interest" description="Disordered" evidence="1">
    <location>
        <begin position="1"/>
        <end position="93"/>
    </location>
</feature>
<dbReference type="EMBL" id="KT820662">
    <property type="protein sequence ID" value="ALH23332.1"/>
    <property type="molecule type" value="Genomic_DNA"/>
</dbReference>
<evidence type="ECO:0000313" key="3">
    <source>
        <dbReference type="Proteomes" id="UP000203826"/>
    </source>
</evidence>
<sequence>MAKRTMRKKTKGGVNWLAPKNRPMLPALRARSTRVGDKKSMKRHKKRSHRRGGSLVSNTQQDFNTAGRDVSSAAHSVGRTTTSAVKTVGRDTGNLFNTGLSTLTGAINNVGSFLGKQTRKAKGAVGLNGGKKYRRKKSRKYRRSKKSRKYRRSKKR</sequence>
<accession>A0A0N9Q9M9</accession>
<evidence type="ECO:0000256" key="1">
    <source>
        <dbReference type="SAM" id="MobiDB-lite"/>
    </source>
</evidence>